<reference evidence="10" key="1">
    <citation type="journal article" date="2020" name="Plant Biotechnol. J.">
        <title>The pomegranate (Punica granatum L.) draft genome dissects genetic divergence between soft- and hard-seeded cultivars.</title>
        <authorList>
            <person name="Luo X."/>
            <person name="Li H."/>
            <person name="Wu Z."/>
            <person name="Yao W."/>
            <person name="Zhao P."/>
            <person name="Cao D."/>
            <person name="Yu H."/>
            <person name="Li K."/>
            <person name="Poudel K."/>
            <person name="Zhao D."/>
            <person name="Zhang F."/>
            <person name="Xia X."/>
            <person name="Chen L."/>
            <person name="Wang Q."/>
            <person name="Jing D."/>
            <person name="Cao S."/>
        </authorList>
    </citation>
    <scope>NUCLEOTIDE SEQUENCE [LARGE SCALE GENOMIC DNA]</scope>
</reference>
<dbReference type="PANTHER" id="PTHR31985:SF292">
    <property type="entry name" value="AP2_ERF DOMAIN-CONTAINING PROTEIN"/>
    <property type="match status" value="1"/>
</dbReference>
<dbReference type="PROSITE" id="PS51032">
    <property type="entry name" value="AP2_ERF"/>
    <property type="match status" value="1"/>
</dbReference>
<dbReference type="InterPro" id="IPR036955">
    <property type="entry name" value="AP2/ERF_dom_sf"/>
</dbReference>
<evidence type="ECO:0000259" key="9">
    <source>
        <dbReference type="PROSITE" id="PS51032"/>
    </source>
</evidence>
<keyword evidence="2" id="KW-0805">Transcription regulation</keyword>
<dbReference type="InterPro" id="IPR045314">
    <property type="entry name" value="bZIP_plant_GBF1"/>
</dbReference>
<dbReference type="Proteomes" id="UP000515151">
    <property type="component" value="Chromosome 8"/>
</dbReference>
<evidence type="ECO:0000256" key="2">
    <source>
        <dbReference type="ARBA" id="ARBA00023015"/>
    </source>
</evidence>
<dbReference type="GO" id="GO:0005634">
    <property type="term" value="C:nucleus"/>
    <property type="evidence" value="ECO:0007669"/>
    <property type="project" value="UniProtKB-SubCell"/>
</dbReference>
<dbReference type="InterPro" id="IPR016177">
    <property type="entry name" value="DNA-bd_dom_sf"/>
</dbReference>
<sequence>MGFGGQWKRIDSFSIASPEDEVERWPFSFTTEDDSDWIVGVSPTTNPGTPDQPVKPKRGRRADGGNKYPVYRGVRMRPWGQWASEIRLPWKRNRIWLGTFATPEMAARAYDAAALAVKSRSATLNFPELAASLPKPASTAPHHIQAAATKAASMDIAPTNPTTAITSGSQSSGSSEDLSTSSSCRDLGQALTPSSSRRIKLDRGSTLIGTTGDNEEISSAGECSVISVYSIFPNKHTRQNSGSSDNLEQQLTGNEMKRKHMILNRESARQWRMRRQRHLDNLRVATSKLRVENGWLAAYLGDTVQL</sequence>
<dbReference type="RefSeq" id="XP_031372782.1">
    <property type="nucleotide sequence ID" value="XM_031516922.1"/>
</dbReference>
<feature type="region of interest" description="Disordered" evidence="8">
    <location>
        <begin position="158"/>
        <end position="198"/>
    </location>
</feature>
<name>A0A6P8BR24_PUNGR</name>
<dbReference type="CDD" id="cd14702">
    <property type="entry name" value="bZIP_plant_GBF1"/>
    <property type="match status" value="1"/>
</dbReference>
<dbReference type="AlphaFoldDB" id="A0A6P8BR24"/>
<evidence type="ECO:0000313" key="10">
    <source>
        <dbReference type="Proteomes" id="UP000515151"/>
    </source>
</evidence>
<evidence type="ECO:0000256" key="1">
    <source>
        <dbReference type="ARBA" id="ARBA00004123"/>
    </source>
</evidence>
<dbReference type="PANTHER" id="PTHR31985">
    <property type="entry name" value="ETHYLENE-RESPONSIVE TRANSCRIPTION FACTOR ERF042-RELATED"/>
    <property type="match status" value="1"/>
</dbReference>
<dbReference type="RefSeq" id="XP_031372784.1">
    <property type="nucleotide sequence ID" value="XM_031516924.1"/>
</dbReference>
<dbReference type="GO" id="GO:0003700">
    <property type="term" value="F:DNA-binding transcription factor activity"/>
    <property type="evidence" value="ECO:0007669"/>
    <property type="project" value="InterPro"/>
</dbReference>
<dbReference type="InterPro" id="IPR051032">
    <property type="entry name" value="AP2/ERF_TF_ERF_subfamily"/>
</dbReference>
<organism evidence="10 13">
    <name type="scientific">Punica granatum</name>
    <name type="common">Pomegranate</name>
    <dbReference type="NCBI Taxonomy" id="22663"/>
    <lineage>
        <taxon>Eukaryota</taxon>
        <taxon>Viridiplantae</taxon>
        <taxon>Streptophyta</taxon>
        <taxon>Embryophyta</taxon>
        <taxon>Tracheophyta</taxon>
        <taxon>Spermatophyta</taxon>
        <taxon>Magnoliopsida</taxon>
        <taxon>eudicotyledons</taxon>
        <taxon>Gunneridae</taxon>
        <taxon>Pentapetalae</taxon>
        <taxon>rosids</taxon>
        <taxon>malvids</taxon>
        <taxon>Myrtales</taxon>
        <taxon>Lythraceae</taxon>
        <taxon>Punica</taxon>
    </lineage>
</organism>
<accession>A0A6P8BR24</accession>
<evidence type="ECO:0000256" key="4">
    <source>
        <dbReference type="ARBA" id="ARBA00023159"/>
    </source>
</evidence>
<evidence type="ECO:0000256" key="3">
    <source>
        <dbReference type="ARBA" id="ARBA00023125"/>
    </source>
</evidence>
<feature type="region of interest" description="Disordered" evidence="8">
    <location>
        <begin position="35"/>
        <end position="66"/>
    </location>
</feature>
<dbReference type="CDD" id="cd00018">
    <property type="entry name" value="AP2"/>
    <property type="match status" value="1"/>
</dbReference>
<keyword evidence="4" id="KW-0010">Activator</keyword>
<protein>
    <submittedName>
        <fullName evidence="11 12">Ethylene-responsive transcription factor ERF021-like isoform X2</fullName>
    </submittedName>
</protein>
<dbReference type="SUPFAM" id="SSF54171">
    <property type="entry name" value="DNA-binding domain"/>
    <property type="match status" value="1"/>
</dbReference>
<dbReference type="GO" id="GO:0003677">
    <property type="term" value="F:DNA binding"/>
    <property type="evidence" value="ECO:0007669"/>
    <property type="project" value="UniProtKB-KW"/>
</dbReference>
<dbReference type="SMART" id="SM00380">
    <property type="entry name" value="AP2"/>
    <property type="match status" value="1"/>
</dbReference>
<proteinExistence type="inferred from homology"/>
<reference evidence="11 12" key="2">
    <citation type="submission" date="2025-04" db="UniProtKB">
        <authorList>
            <consortium name="RefSeq"/>
        </authorList>
    </citation>
    <scope>IDENTIFICATION</scope>
    <source>
        <tissue evidence="11 12">Leaf</tissue>
    </source>
</reference>
<dbReference type="SUPFAM" id="SSF57959">
    <property type="entry name" value="Leucine zipper domain"/>
    <property type="match status" value="1"/>
</dbReference>
<keyword evidence="10" id="KW-1185">Reference proteome</keyword>
<dbReference type="Gene3D" id="1.20.5.170">
    <property type="match status" value="1"/>
</dbReference>
<evidence type="ECO:0000313" key="11">
    <source>
        <dbReference type="RefSeq" id="XP_031372782.1"/>
    </source>
</evidence>
<comment type="subcellular location">
    <subcellularLocation>
        <location evidence="1">Nucleus</location>
    </subcellularLocation>
</comment>
<dbReference type="Pfam" id="PF00847">
    <property type="entry name" value="AP2"/>
    <property type="match status" value="1"/>
</dbReference>
<dbReference type="PRINTS" id="PR00367">
    <property type="entry name" value="ETHRSPELEMNT"/>
</dbReference>
<evidence type="ECO:0000256" key="5">
    <source>
        <dbReference type="ARBA" id="ARBA00023163"/>
    </source>
</evidence>
<feature type="compositionally biased region" description="Low complexity" evidence="8">
    <location>
        <begin position="167"/>
        <end position="183"/>
    </location>
</feature>
<feature type="domain" description="AP2/ERF" evidence="9">
    <location>
        <begin position="70"/>
        <end position="127"/>
    </location>
</feature>
<dbReference type="FunFam" id="3.30.730.10:FF:000001">
    <property type="entry name" value="Ethylene-responsive transcription factor 2"/>
    <property type="match status" value="1"/>
</dbReference>
<keyword evidence="5" id="KW-0804">Transcription</keyword>
<dbReference type="InterPro" id="IPR001471">
    <property type="entry name" value="AP2/ERF_dom"/>
</dbReference>
<evidence type="ECO:0000256" key="6">
    <source>
        <dbReference type="ARBA" id="ARBA00023242"/>
    </source>
</evidence>
<dbReference type="GeneID" id="116187906"/>
<keyword evidence="6" id="KW-0539">Nucleus</keyword>
<evidence type="ECO:0000313" key="13">
    <source>
        <dbReference type="RefSeq" id="XP_031372784.1"/>
    </source>
</evidence>
<evidence type="ECO:0000313" key="12">
    <source>
        <dbReference type="RefSeq" id="XP_031372783.1"/>
    </source>
</evidence>
<evidence type="ECO:0000256" key="8">
    <source>
        <dbReference type="SAM" id="MobiDB-lite"/>
    </source>
</evidence>
<keyword evidence="3" id="KW-0238">DNA-binding</keyword>
<gene>
    <name evidence="11 12 13" type="primary">LOC116187906</name>
</gene>
<dbReference type="RefSeq" id="XP_031372783.1">
    <property type="nucleotide sequence ID" value="XM_031516923.1"/>
</dbReference>
<comment type="similarity">
    <text evidence="7">Belongs to the AP2/ERF transcription factor family. ERF subfamily.</text>
</comment>
<dbReference type="InterPro" id="IPR046347">
    <property type="entry name" value="bZIP_sf"/>
</dbReference>
<evidence type="ECO:0000256" key="7">
    <source>
        <dbReference type="ARBA" id="ARBA00024343"/>
    </source>
</evidence>
<dbReference type="Gene3D" id="3.30.730.10">
    <property type="entry name" value="AP2/ERF domain"/>
    <property type="match status" value="1"/>
</dbReference>